<gene>
    <name evidence="2" type="ORF">C5167_047368</name>
</gene>
<sequence>MSSSWLCLLLVEKIRKRIFHSNWINLHTLNYAPYATSCYNSSLGSYKIDFAWYFLPCSIYIWGYSCIDCILARLVAILLTIVAFQFVGWILNISAPVSFLSGYNGKWDVCASKTLARYGTEITIRELPFHPVGSETIGGVDRNVISDRYSVATSGRDRWPNIPGKELDITSAEACILDELPKRRATPTTASYLDAKSTKTPRHTCSSLQLAYRQQSTARRVFDALNWKGLYF</sequence>
<feature type="transmembrane region" description="Helical" evidence="1">
    <location>
        <begin position="74"/>
        <end position="91"/>
    </location>
</feature>
<reference evidence="2 3" key="1">
    <citation type="journal article" date="2018" name="Science">
        <title>The opium poppy genome and morphinan production.</title>
        <authorList>
            <person name="Guo L."/>
            <person name="Winzer T."/>
            <person name="Yang X."/>
            <person name="Li Y."/>
            <person name="Ning Z."/>
            <person name="He Z."/>
            <person name="Teodor R."/>
            <person name="Lu Y."/>
            <person name="Bowser T.A."/>
            <person name="Graham I.A."/>
            <person name="Ye K."/>
        </authorList>
    </citation>
    <scope>NUCLEOTIDE SEQUENCE [LARGE SCALE GENOMIC DNA]</scope>
    <source>
        <strain evidence="3">cv. HN1</strain>
        <tissue evidence="2">Leaves</tissue>
    </source>
</reference>
<dbReference type="Gramene" id="RZC84583">
    <property type="protein sequence ID" value="RZC84583"/>
    <property type="gene ID" value="C5167_047368"/>
</dbReference>
<evidence type="ECO:0000256" key="1">
    <source>
        <dbReference type="SAM" id="Phobius"/>
    </source>
</evidence>
<keyword evidence="3" id="KW-1185">Reference proteome</keyword>
<dbReference type="EMBL" id="CM010725">
    <property type="protein sequence ID" value="RZC84583.1"/>
    <property type="molecule type" value="Genomic_DNA"/>
</dbReference>
<keyword evidence="1" id="KW-1133">Transmembrane helix</keyword>
<accession>A0A4Y7LGF8</accession>
<evidence type="ECO:0000313" key="2">
    <source>
        <dbReference type="EMBL" id="RZC84583.1"/>
    </source>
</evidence>
<keyword evidence="1" id="KW-0812">Transmembrane</keyword>
<name>A0A4Y7LGF8_PAPSO</name>
<feature type="transmembrane region" description="Helical" evidence="1">
    <location>
        <begin position="50"/>
        <end position="67"/>
    </location>
</feature>
<keyword evidence="1" id="KW-0472">Membrane</keyword>
<dbReference type="AlphaFoldDB" id="A0A4Y7LGF8"/>
<dbReference type="Proteomes" id="UP000316621">
    <property type="component" value="Chromosome 11"/>
</dbReference>
<evidence type="ECO:0000313" key="3">
    <source>
        <dbReference type="Proteomes" id="UP000316621"/>
    </source>
</evidence>
<proteinExistence type="predicted"/>
<organism evidence="2 3">
    <name type="scientific">Papaver somniferum</name>
    <name type="common">Opium poppy</name>
    <dbReference type="NCBI Taxonomy" id="3469"/>
    <lineage>
        <taxon>Eukaryota</taxon>
        <taxon>Viridiplantae</taxon>
        <taxon>Streptophyta</taxon>
        <taxon>Embryophyta</taxon>
        <taxon>Tracheophyta</taxon>
        <taxon>Spermatophyta</taxon>
        <taxon>Magnoliopsida</taxon>
        <taxon>Ranunculales</taxon>
        <taxon>Papaveraceae</taxon>
        <taxon>Papaveroideae</taxon>
        <taxon>Papaver</taxon>
    </lineage>
</organism>
<protein>
    <submittedName>
        <fullName evidence="2">Uncharacterized protein</fullName>
    </submittedName>
</protein>